<evidence type="ECO:0000256" key="2">
    <source>
        <dbReference type="ARBA" id="ARBA00022475"/>
    </source>
</evidence>
<evidence type="ECO:0000256" key="7">
    <source>
        <dbReference type="SAM" id="Phobius"/>
    </source>
</evidence>
<evidence type="ECO:0000313" key="10">
    <source>
        <dbReference type="Proteomes" id="UP000683428"/>
    </source>
</evidence>
<dbReference type="PANTHER" id="PTHR30462:SF0">
    <property type="entry name" value="INTERMEMBRANE TRANSPORT PROTEIN YEBT"/>
    <property type="match status" value="1"/>
</dbReference>
<feature type="domain" description="Mce/MlaD" evidence="8">
    <location>
        <begin position="44"/>
        <end position="135"/>
    </location>
</feature>
<evidence type="ECO:0000313" key="9">
    <source>
        <dbReference type="EMBL" id="QWT49354.1"/>
    </source>
</evidence>
<feature type="domain" description="Mce/MlaD" evidence="8">
    <location>
        <begin position="159"/>
        <end position="217"/>
    </location>
</feature>
<keyword evidence="4 7" id="KW-0812">Transmembrane</keyword>
<keyword evidence="10" id="KW-1185">Reference proteome</keyword>
<dbReference type="Proteomes" id="UP000683428">
    <property type="component" value="Chromosome"/>
</dbReference>
<dbReference type="GO" id="GO:0005886">
    <property type="term" value="C:plasma membrane"/>
    <property type="evidence" value="ECO:0007669"/>
    <property type="project" value="UniProtKB-SubCell"/>
</dbReference>
<proteinExistence type="predicted"/>
<evidence type="ECO:0000259" key="8">
    <source>
        <dbReference type="Pfam" id="PF02470"/>
    </source>
</evidence>
<protein>
    <submittedName>
        <fullName evidence="9">MCE family protein</fullName>
    </submittedName>
</protein>
<evidence type="ECO:0000256" key="6">
    <source>
        <dbReference type="ARBA" id="ARBA00023136"/>
    </source>
</evidence>
<name>A0A975XV18_9RHOO</name>
<reference evidence="9" key="1">
    <citation type="submission" date="2020-11" db="EMBL/GenBank/DDBJ databases">
        <title>Azospira inquinata sp. nov.</title>
        <authorList>
            <person name="Moe W.M."/>
            <person name="Mikes M.C."/>
        </authorList>
    </citation>
    <scope>NUCLEOTIDE SEQUENCE</scope>
    <source>
        <strain evidence="9">Azo-3</strain>
    </source>
</reference>
<dbReference type="InterPro" id="IPR051800">
    <property type="entry name" value="PqiA-PqiB_transport"/>
</dbReference>
<dbReference type="RefSeq" id="WP_216127348.1">
    <property type="nucleotide sequence ID" value="NZ_CP064782.1"/>
</dbReference>
<keyword evidence="6 7" id="KW-0472">Membrane</keyword>
<evidence type="ECO:0000256" key="4">
    <source>
        <dbReference type="ARBA" id="ARBA00022692"/>
    </source>
</evidence>
<feature type="domain" description="Mce/MlaD" evidence="8">
    <location>
        <begin position="287"/>
        <end position="390"/>
    </location>
</feature>
<dbReference type="Pfam" id="PF02470">
    <property type="entry name" value="MlaD"/>
    <property type="match status" value="3"/>
</dbReference>
<organism evidence="9 10">
    <name type="scientific">Azospira inquinata</name>
    <dbReference type="NCBI Taxonomy" id="2785627"/>
    <lineage>
        <taxon>Bacteria</taxon>
        <taxon>Pseudomonadati</taxon>
        <taxon>Pseudomonadota</taxon>
        <taxon>Betaproteobacteria</taxon>
        <taxon>Rhodocyclales</taxon>
        <taxon>Rhodocyclaceae</taxon>
        <taxon>Azospira</taxon>
    </lineage>
</organism>
<evidence type="ECO:0000256" key="5">
    <source>
        <dbReference type="ARBA" id="ARBA00022989"/>
    </source>
</evidence>
<keyword evidence="2" id="KW-1003">Cell membrane</keyword>
<keyword evidence="5 7" id="KW-1133">Transmembrane helix</keyword>
<dbReference type="InterPro" id="IPR003399">
    <property type="entry name" value="Mce/MlaD"/>
</dbReference>
<evidence type="ECO:0000256" key="3">
    <source>
        <dbReference type="ARBA" id="ARBA00022519"/>
    </source>
</evidence>
<accession>A0A975XV18</accession>
<dbReference type="AlphaFoldDB" id="A0A975XV18"/>
<gene>
    <name evidence="9" type="ORF">Azoinq_01690</name>
</gene>
<comment type="subcellular location">
    <subcellularLocation>
        <location evidence="1">Cell inner membrane</location>
    </subcellularLocation>
</comment>
<dbReference type="EMBL" id="CP064782">
    <property type="protein sequence ID" value="QWT49354.1"/>
    <property type="molecule type" value="Genomic_DNA"/>
</dbReference>
<evidence type="ECO:0000256" key="1">
    <source>
        <dbReference type="ARBA" id="ARBA00004533"/>
    </source>
</evidence>
<dbReference type="PANTHER" id="PTHR30462">
    <property type="entry name" value="INTERMEMBRANE TRANSPORT PROTEIN PQIB-RELATED"/>
    <property type="match status" value="1"/>
</dbReference>
<dbReference type="KEGG" id="aiq:Azoinq_01690"/>
<sequence>MSQDLPETKIVSRFHSPISLIWIVPLVAVLIGAGLAISAVLQRGPVIELQFASAEGLEANKTKLKYKDVDIGTVSAIALSDDRRAVKVTVQMDKQAQPLLVEDSRFWVVRPRIAAGGVSGMSTLLSGAYIALDPGKSPEARRHFVGLETPPLVVGDMPGRQFVLGAEDLGSLDIGAPLYFRHIPVGKVVGYALRPDGKGVDVRVFVDAPYDHFVTGATRFWHASGIDLSVGADGMKLEMQSLLSVVAGGIAFAGGDPGEAEAPSESRFTLFADQTAAFRVPDSVVQKYVLFFNESVRGLTVGAPVDFRGFLAGEVSRIDVDFNRSSKDVAMAVEINLYPARFTGKGHYRPTELPSRQVIRKMLEDMVAKGFRAQLRTGNLLTGQRYVALDYFPKAKAGRINWNGPIPELPTQPGSLDSLQEQLLAVVESLQGTLKRTDQLIKHVDGDVVPELAPTLRDARKTLDRANAVLDKDSPAQSELRDALREVGRAATAVRNLSDMLEQQPQALITGKKPNP</sequence>
<feature type="transmembrane region" description="Helical" evidence="7">
    <location>
        <begin position="20"/>
        <end position="41"/>
    </location>
</feature>
<keyword evidence="3" id="KW-0997">Cell inner membrane</keyword>